<dbReference type="InterPro" id="IPR012902">
    <property type="entry name" value="N_methyl_site"/>
</dbReference>
<keyword evidence="3" id="KW-1133">Transmembrane helix</keyword>
<gene>
    <name evidence="4" type="ORF">COA96_03860</name>
</gene>
<dbReference type="Gene3D" id="3.30.700.10">
    <property type="entry name" value="Glycoprotein, Type 4 Pilin"/>
    <property type="match status" value="1"/>
</dbReference>
<name>A0A2A5B699_9GAMM</name>
<dbReference type="EMBL" id="NVVJ01000008">
    <property type="protein sequence ID" value="PCJ27059.1"/>
    <property type="molecule type" value="Genomic_DNA"/>
</dbReference>
<dbReference type="NCBIfam" id="TIGR02532">
    <property type="entry name" value="IV_pilin_GFxxxE"/>
    <property type="match status" value="1"/>
</dbReference>
<dbReference type="Proteomes" id="UP000218327">
    <property type="component" value="Unassembled WGS sequence"/>
</dbReference>
<accession>A0A2A5B699</accession>
<dbReference type="SUPFAM" id="SSF54523">
    <property type="entry name" value="Pili subunits"/>
    <property type="match status" value="1"/>
</dbReference>
<comment type="caution">
    <text evidence="4">The sequence shown here is derived from an EMBL/GenBank/DDBJ whole genome shotgun (WGS) entry which is preliminary data.</text>
</comment>
<protein>
    <submittedName>
        <fullName evidence="4">Pilus assembly protein TapA</fullName>
    </submittedName>
</protein>
<sequence length="139" mass="14348">MKNRPTQKGFTLIELLIVVAIIGILASVALPAYTLYQNKARFAEAILAIGSNRSAMAVASVTGRISVIGDFDSGVNGLPQIQAQAATTHGISVTDGVITIAWRADGTNLAGITYTLTAQGVVPPIQWVSGGTCITGGFC</sequence>
<evidence type="ECO:0000256" key="2">
    <source>
        <dbReference type="ARBA" id="ARBA00022481"/>
    </source>
</evidence>
<keyword evidence="3" id="KW-0472">Membrane</keyword>
<dbReference type="AlphaFoldDB" id="A0A2A5B699"/>
<feature type="transmembrane region" description="Helical" evidence="3">
    <location>
        <begin position="12"/>
        <end position="36"/>
    </location>
</feature>
<organism evidence="4 5">
    <name type="scientific">SAR86 cluster bacterium</name>
    <dbReference type="NCBI Taxonomy" id="2030880"/>
    <lineage>
        <taxon>Bacteria</taxon>
        <taxon>Pseudomonadati</taxon>
        <taxon>Pseudomonadota</taxon>
        <taxon>Gammaproteobacteria</taxon>
        <taxon>SAR86 cluster</taxon>
    </lineage>
</organism>
<evidence type="ECO:0000256" key="1">
    <source>
        <dbReference type="ARBA" id="ARBA00005233"/>
    </source>
</evidence>
<dbReference type="PROSITE" id="PS00409">
    <property type="entry name" value="PROKAR_NTER_METHYL"/>
    <property type="match status" value="1"/>
</dbReference>
<comment type="similarity">
    <text evidence="1">Belongs to the N-Me-Phe pilin family.</text>
</comment>
<evidence type="ECO:0000256" key="3">
    <source>
        <dbReference type="SAM" id="Phobius"/>
    </source>
</evidence>
<keyword evidence="3" id="KW-0812">Transmembrane</keyword>
<dbReference type="Pfam" id="PF07963">
    <property type="entry name" value="N_methyl"/>
    <property type="match status" value="1"/>
</dbReference>
<dbReference type="GO" id="GO:0043107">
    <property type="term" value="P:type IV pilus-dependent motility"/>
    <property type="evidence" value="ECO:0007669"/>
    <property type="project" value="TreeGrafter"/>
</dbReference>
<dbReference type="InterPro" id="IPR045584">
    <property type="entry name" value="Pilin-like"/>
</dbReference>
<evidence type="ECO:0000313" key="4">
    <source>
        <dbReference type="EMBL" id="PCJ27059.1"/>
    </source>
</evidence>
<dbReference type="PANTHER" id="PTHR30093">
    <property type="entry name" value="GENERAL SECRETION PATHWAY PROTEIN G"/>
    <property type="match status" value="1"/>
</dbReference>
<reference evidence="5" key="1">
    <citation type="submission" date="2017-08" db="EMBL/GenBank/DDBJ databases">
        <title>A dynamic microbial community with high functional redundancy inhabits the cold, oxic subseafloor aquifer.</title>
        <authorList>
            <person name="Tully B.J."/>
            <person name="Wheat C.G."/>
            <person name="Glazer B.T."/>
            <person name="Huber J.A."/>
        </authorList>
    </citation>
    <scope>NUCLEOTIDE SEQUENCE [LARGE SCALE GENOMIC DNA]</scope>
</reference>
<keyword evidence="2" id="KW-0488">Methylation</keyword>
<dbReference type="GO" id="GO:0044096">
    <property type="term" value="C:type IV pilus"/>
    <property type="evidence" value="ECO:0007669"/>
    <property type="project" value="TreeGrafter"/>
</dbReference>
<dbReference type="PANTHER" id="PTHR30093:SF34">
    <property type="entry name" value="PREPILIN PEPTIDASE-DEPENDENT PROTEIN D"/>
    <property type="match status" value="1"/>
</dbReference>
<proteinExistence type="inferred from homology"/>
<evidence type="ECO:0000313" key="5">
    <source>
        <dbReference type="Proteomes" id="UP000218327"/>
    </source>
</evidence>